<dbReference type="GO" id="GO:0022625">
    <property type="term" value="C:cytosolic large ribosomal subunit"/>
    <property type="evidence" value="ECO:0007669"/>
    <property type="project" value="TreeGrafter"/>
</dbReference>
<keyword evidence="4 6" id="KW-0687">Ribonucleoprotein</keyword>
<dbReference type="PANTHER" id="PTHR11545:SF2">
    <property type="entry name" value="LARGE RIBOSOMAL SUBUNIT PROTEIN UL13M"/>
    <property type="match status" value="1"/>
</dbReference>
<dbReference type="GO" id="GO:0017148">
    <property type="term" value="P:negative regulation of translation"/>
    <property type="evidence" value="ECO:0007669"/>
    <property type="project" value="TreeGrafter"/>
</dbReference>
<dbReference type="GO" id="GO:0003735">
    <property type="term" value="F:structural constituent of ribosome"/>
    <property type="evidence" value="ECO:0007669"/>
    <property type="project" value="InterPro"/>
</dbReference>
<dbReference type="Gene3D" id="3.90.1180.10">
    <property type="entry name" value="Ribosomal protein L13"/>
    <property type="match status" value="1"/>
</dbReference>
<sequence length="147" mass="17026">MNRQTYLAKNEEVPRRWLQVDATDQVLGRLATRLALVLMGKHKPEYTPHHDVGDFVVVTNAERIRVTGRKLDQKHLKRFTGYPSGLKLTSYRDQMAKRPEKIIEEAVRRMLPKNKLARHQLKKLKVYSGTDHPHAAQQPEPLDVTTI</sequence>
<name>A0A518BW78_9BACT</name>
<evidence type="ECO:0000256" key="4">
    <source>
        <dbReference type="ARBA" id="ARBA00023274"/>
    </source>
</evidence>
<reference evidence="8 9" key="1">
    <citation type="submission" date="2019-02" db="EMBL/GenBank/DDBJ databases">
        <title>Deep-cultivation of Planctomycetes and their phenomic and genomic characterization uncovers novel biology.</title>
        <authorList>
            <person name="Wiegand S."/>
            <person name="Jogler M."/>
            <person name="Boedeker C."/>
            <person name="Pinto D."/>
            <person name="Vollmers J."/>
            <person name="Rivas-Marin E."/>
            <person name="Kohn T."/>
            <person name="Peeters S.H."/>
            <person name="Heuer A."/>
            <person name="Rast P."/>
            <person name="Oberbeckmann S."/>
            <person name="Bunk B."/>
            <person name="Jeske O."/>
            <person name="Meyerdierks A."/>
            <person name="Storesund J.E."/>
            <person name="Kallscheuer N."/>
            <person name="Luecker S."/>
            <person name="Lage O.M."/>
            <person name="Pohl T."/>
            <person name="Merkel B.J."/>
            <person name="Hornburger P."/>
            <person name="Mueller R.-W."/>
            <person name="Bruemmer F."/>
            <person name="Labrenz M."/>
            <person name="Spormann A.M."/>
            <person name="Op den Camp H."/>
            <person name="Overmann J."/>
            <person name="Amann R."/>
            <person name="Jetten M.S.M."/>
            <person name="Mascher T."/>
            <person name="Medema M.H."/>
            <person name="Devos D.P."/>
            <person name="Kaster A.-K."/>
            <person name="Ovreas L."/>
            <person name="Rohde M."/>
            <person name="Galperin M.Y."/>
            <person name="Jogler C."/>
        </authorList>
    </citation>
    <scope>NUCLEOTIDE SEQUENCE [LARGE SCALE GENOMIC DNA]</scope>
    <source>
        <strain evidence="8 9">Pan265</strain>
    </source>
</reference>
<dbReference type="Proteomes" id="UP000320386">
    <property type="component" value="Chromosome"/>
</dbReference>
<dbReference type="RefSeq" id="WP_145445353.1">
    <property type="nucleotide sequence ID" value="NZ_CP036280.1"/>
</dbReference>
<organism evidence="8 9">
    <name type="scientific">Mucisphaera calidilacus</name>
    <dbReference type="NCBI Taxonomy" id="2527982"/>
    <lineage>
        <taxon>Bacteria</taxon>
        <taxon>Pseudomonadati</taxon>
        <taxon>Planctomycetota</taxon>
        <taxon>Phycisphaerae</taxon>
        <taxon>Phycisphaerales</taxon>
        <taxon>Phycisphaeraceae</taxon>
        <taxon>Mucisphaera</taxon>
    </lineage>
</organism>
<dbReference type="InterPro" id="IPR036899">
    <property type="entry name" value="Ribosomal_uL13_sf"/>
</dbReference>
<evidence type="ECO:0000256" key="2">
    <source>
        <dbReference type="ARBA" id="ARBA00011838"/>
    </source>
</evidence>
<evidence type="ECO:0000256" key="3">
    <source>
        <dbReference type="ARBA" id="ARBA00022980"/>
    </source>
</evidence>
<dbReference type="PANTHER" id="PTHR11545">
    <property type="entry name" value="RIBOSOMAL PROTEIN L13"/>
    <property type="match status" value="1"/>
</dbReference>
<dbReference type="AlphaFoldDB" id="A0A518BW78"/>
<gene>
    <name evidence="6 8" type="primary">rplM</name>
    <name evidence="8" type="ORF">Pan265_10600</name>
</gene>
<comment type="function">
    <text evidence="6">This protein is one of the early assembly proteins of the 50S ribosomal subunit, although it is not seen to bind rRNA by itself. It is important during the early stages of 50S assembly.</text>
</comment>
<comment type="similarity">
    <text evidence="1 6">Belongs to the universal ribosomal protein uL13 family.</text>
</comment>
<dbReference type="OrthoDB" id="9801330at2"/>
<evidence type="ECO:0000256" key="5">
    <source>
        <dbReference type="ARBA" id="ARBA00035201"/>
    </source>
</evidence>
<evidence type="ECO:0000256" key="6">
    <source>
        <dbReference type="HAMAP-Rule" id="MF_01366"/>
    </source>
</evidence>
<proteinExistence type="inferred from homology"/>
<accession>A0A518BW78</accession>
<protein>
    <recommendedName>
        <fullName evidence="5 6">Large ribosomal subunit protein uL13</fullName>
    </recommendedName>
</protein>
<evidence type="ECO:0000313" key="9">
    <source>
        <dbReference type="Proteomes" id="UP000320386"/>
    </source>
</evidence>
<evidence type="ECO:0000256" key="1">
    <source>
        <dbReference type="ARBA" id="ARBA00006227"/>
    </source>
</evidence>
<dbReference type="PIRSF" id="PIRSF002181">
    <property type="entry name" value="Ribosomal_L13"/>
    <property type="match status" value="1"/>
</dbReference>
<keyword evidence="3 6" id="KW-0689">Ribosomal protein</keyword>
<keyword evidence="9" id="KW-1185">Reference proteome</keyword>
<feature type="region of interest" description="Disordered" evidence="7">
    <location>
        <begin position="127"/>
        <end position="147"/>
    </location>
</feature>
<dbReference type="InterPro" id="IPR005822">
    <property type="entry name" value="Ribosomal_uL13"/>
</dbReference>
<comment type="subunit">
    <text evidence="2 6">Part of the 50S ribosomal subunit.</text>
</comment>
<dbReference type="EMBL" id="CP036280">
    <property type="protein sequence ID" value="QDU71211.1"/>
    <property type="molecule type" value="Genomic_DNA"/>
</dbReference>
<dbReference type="Pfam" id="PF00572">
    <property type="entry name" value="Ribosomal_L13"/>
    <property type="match status" value="1"/>
</dbReference>
<dbReference type="FunFam" id="3.90.1180.10:FF:000001">
    <property type="entry name" value="50S ribosomal protein L13"/>
    <property type="match status" value="1"/>
</dbReference>
<dbReference type="HAMAP" id="MF_01366">
    <property type="entry name" value="Ribosomal_uL13"/>
    <property type="match status" value="1"/>
</dbReference>
<dbReference type="SUPFAM" id="SSF52161">
    <property type="entry name" value="Ribosomal protein L13"/>
    <property type="match status" value="1"/>
</dbReference>
<dbReference type="GO" id="GO:0003729">
    <property type="term" value="F:mRNA binding"/>
    <property type="evidence" value="ECO:0007669"/>
    <property type="project" value="TreeGrafter"/>
</dbReference>
<dbReference type="InterPro" id="IPR005823">
    <property type="entry name" value="Ribosomal_uL13_bac-type"/>
</dbReference>
<dbReference type="KEGG" id="mcad:Pan265_10600"/>
<dbReference type="CDD" id="cd00392">
    <property type="entry name" value="Ribosomal_L13"/>
    <property type="match status" value="1"/>
</dbReference>
<dbReference type="GO" id="GO:0006412">
    <property type="term" value="P:translation"/>
    <property type="evidence" value="ECO:0007669"/>
    <property type="project" value="UniProtKB-UniRule"/>
</dbReference>
<dbReference type="NCBIfam" id="TIGR01066">
    <property type="entry name" value="rplM_bact"/>
    <property type="match status" value="1"/>
</dbReference>
<evidence type="ECO:0000256" key="7">
    <source>
        <dbReference type="SAM" id="MobiDB-lite"/>
    </source>
</evidence>
<evidence type="ECO:0000313" key="8">
    <source>
        <dbReference type="EMBL" id="QDU71211.1"/>
    </source>
</evidence>